<accession>A0A4Y6EC69</accession>
<sequence length="82" mass="9264">MEIIVRGKTPKDTLFTAKCIFCSSILRAKRAELEHLVHFPSYLGEPDSHYSAECPVCAEIVTSWVEEPSPPPTVEYVAKERK</sequence>
<name>A0A4Y6EC69_9CAUD</name>
<gene>
    <name evidence="1" type="ORF">EPA1_92</name>
</gene>
<protein>
    <submittedName>
        <fullName evidence="1">Uncharacterized protein</fullName>
    </submittedName>
</protein>
<organism evidence="1 2">
    <name type="scientific">Pseudomonas phage vB_PaM_EPA1</name>
    <dbReference type="NCBI Taxonomy" id="2587493"/>
    <lineage>
        <taxon>Viruses</taxon>
        <taxon>Duplodnaviria</taxon>
        <taxon>Heunggongvirae</taxon>
        <taxon>Uroviricota</taxon>
        <taxon>Caudoviricetes</taxon>
        <taxon>Vandenendeviridae</taxon>
        <taxon>Skurskavirinae</taxon>
        <taxon>Pakpunavirus</taxon>
        <taxon>Pakpunavirus EPA1</taxon>
    </lineage>
</organism>
<reference evidence="1 2" key="1">
    <citation type="submission" date="2019-05" db="EMBL/GenBank/DDBJ databases">
        <title>Isolation of Pseudomonas phage EPA1.</title>
        <authorList>
            <person name="Akturk E."/>
            <person name="Melo L."/>
            <person name="Santos S."/>
            <person name="Oliveira H."/>
            <person name="Azeredo J."/>
        </authorList>
    </citation>
    <scope>NUCLEOTIDE SEQUENCE [LARGE SCALE GENOMIC DNA]</scope>
</reference>
<proteinExistence type="predicted"/>
<keyword evidence="2" id="KW-1185">Reference proteome</keyword>
<evidence type="ECO:0000313" key="1">
    <source>
        <dbReference type="EMBL" id="QDF15570.1"/>
    </source>
</evidence>
<dbReference type="Proteomes" id="UP000316880">
    <property type="component" value="Segment"/>
</dbReference>
<evidence type="ECO:0000313" key="2">
    <source>
        <dbReference type="Proteomes" id="UP000316880"/>
    </source>
</evidence>
<dbReference type="EMBL" id="MN013356">
    <property type="protein sequence ID" value="QDF15570.1"/>
    <property type="molecule type" value="Genomic_DNA"/>
</dbReference>